<dbReference type="Gene3D" id="3.40.640.10">
    <property type="entry name" value="Type I PLP-dependent aspartate aminotransferase-like (Major domain)"/>
    <property type="match status" value="1"/>
</dbReference>
<proteinExistence type="inferred from homology"/>
<dbReference type="Pfam" id="PF00282">
    <property type="entry name" value="Pyridoxal_deC"/>
    <property type="match status" value="1"/>
</dbReference>
<dbReference type="GO" id="GO:0005737">
    <property type="term" value="C:cytoplasm"/>
    <property type="evidence" value="ECO:0007669"/>
    <property type="project" value="TreeGrafter"/>
</dbReference>
<evidence type="ECO:0000256" key="4">
    <source>
        <dbReference type="ARBA" id="ARBA00022898"/>
    </source>
</evidence>
<sequence length="472" mass="51134">MTEAWSHHFVQPSSQGTVAFRGALKLCTEEIARIIENCAGPYSGLALDTLQNRINDQSLSAEHTVTLQEAIKEVGQLIASNSVIVQHPMCTAHLHTPPSVVGIAAESFIAAQNLSMDSWDQSGAATYVEQRVIRELCDIYGFADSGGGVFTSGGTQSNIMALLMARDSFLQSHSNHSVYHDGLPDYSGKLRIVTSDKSHITVEKAAAIMGLGVKAVVRVGTHPDGSMVVDALEQTLQDLKNEGLLAFALVATAGTTDHGAIDDLVALSDVAKRERLWLHVDAAYGGAVIFSQAKSRLEAIQCADSLTVDFHKMWFQPISCGALLLRDNKAFKHLLHRAAYLNREEDELPNLVDFSISTTRRFDALKVFMTLRTIGTRTLGAMVDHLMTQTGQVAKMIAASSDFELLAPATLTTVLFRYTGGLDQESIDGINKSIRMSLLKTGTAILGETIVGAKAALKLTLLNPCLTLEYYR</sequence>
<dbReference type="PROSITE" id="PS00392">
    <property type="entry name" value="DDC_GAD_HDC_YDC"/>
    <property type="match status" value="1"/>
</dbReference>
<dbReference type="SUPFAM" id="SSF53383">
    <property type="entry name" value="PLP-dependent transferases"/>
    <property type="match status" value="1"/>
</dbReference>
<keyword evidence="5 7" id="KW-0456">Lyase</keyword>
<evidence type="ECO:0000256" key="3">
    <source>
        <dbReference type="ARBA" id="ARBA00022793"/>
    </source>
</evidence>
<evidence type="ECO:0000256" key="1">
    <source>
        <dbReference type="ARBA" id="ARBA00001933"/>
    </source>
</evidence>
<dbReference type="RefSeq" id="WP_011169267.1">
    <property type="nucleotide sequence ID" value="NZ_RBOM01000024.1"/>
</dbReference>
<dbReference type="InterPro" id="IPR021115">
    <property type="entry name" value="Pyridoxal-P_BS"/>
</dbReference>
<dbReference type="InterPro" id="IPR002129">
    <property type="entry name" value="PyrdxlP-dep_de-COase"/>
</dbReference>
<reference evidence="8 9" key="1">
    <citation type="submission" date="2018-08" db="EMBL/GenBank/DDBJ databases">
        <title>Recombination of ecologically and evolutionarily significant loci maintains genetic cohesion in the Pseudomonas syringae species complex.</title>
        <authorList>
            <person name="Dillon M."/>
            <person name="Thakur S."/>
            <person name="Almeida R.N.D."/>
            <person name="Weir B.S."/>
            <person name="Guttman D.S."/>
        </authorList>
    </citation>
    <scope>NUCLEOTIDE SEQUENCE [LARGE SCALE GENOMIC DNA]</scope>
    <source>
        <strain evidence="8 9">ICMP 4324</strain>
    </source>
</reference>
<dbReference type="InterPro" id="IPR015424">
    <property type="entry name" value="PyrdxlP-dep_Trfase"/>
</dbReference>
<dbReference type="Proteomes" id="UP000276829">
    <property type="component" value="Unassembled WGS sequence"/>
</dbReference>
<dbReference type="AlphaFoldDB" id="A0A3M3G7E4"/>
<name>A0A3M3G7E4_PSESG</name>
<evidence type="ECO:0000256" key="6">
    <source>
        <dbReference type="PIRSR" id="PIRSR602129-50"/>
    </source>
</evidence>
<dbReference type="PANTHER" id="PTHR45677">
    <property type="entry name" value="GLUTAMATE DECARBOXYLASE-RELATED"/>
    <property type="match status" value="1"/>
</dbReference>
<comment type="cofactor">
    <cofactor evidence="1 6 7">
        <name>pyridoxal 5'-phosphate</name>
        <dbReference type="ChEBI" id="CHEBI:597326"/>
    </cofactor>
</comment>
<dbReference type="EMBL" id="RBON01000122">
    <property type="protein sequence ID" value="RMM70141.1"/>
    <property type="molecule type" value="Genomic_DNA"/>
</dbReference>
<dbReference type="PANTHER" id="PTHR45677:SF8">
    <property type="entry name" value="CYSTEINE SULFINIC ACID DECARBOXYLASE"/>
    <property type="match status" value="1"/>
</dbReference>
<feature type="modified residue" description="N6-(pyridoxal phosphate)lysine" evidence="6">
    <location>
        <position position="312"/>
    </location>
</feature>
<evidence type="ECO:0000256" key="7">
    <source>
        <dbReference type="RuleBase" id="RU000382"/>
    </source>
</evidence>
<comment type="caution">
    <text evidence="8">The sequence shown here is derived from an EMBL/GenBank/DDBJ whole genome shotgun (WGS) entry which is preliminary data.</text>
</comment>
<dbReference type="GO" id="GO:0019752">
    <property type="term" value="P:carboxylic acid metabolic process"/>
    <property type="evidence" value="ECO:0007669"/>
    <property type="project" value="InterPro"/>
</dbReference>
<evidence type="ECO:0000256" key="2">
    <source>
        <dbReference type="ARBA" id="ARBA00009533"/>
    </source>
</evidence>
<dbReference type="Gene3D" id="3.90.1150.10">
    <property type="entry name" value="Aspartate Aminotransferase, domain 1"/>
    <property type="match status" value="1"/>
</dbReference>
<keyword evidence="3" id="KW-0210">Decarboxylase</keyword>
<protein>
    <submittedName>
        <fullName evidence="8">L-2,4-diaminobutyrate decarboxylase</fullName>
    </submittedName>
</protein>
<evidence type="ECO:0000313" key="9">
    <source>
        <dbReference type="Proteomes" id="UP000276829"/>
    </source>
</evidence>
<gene>
    <name evidence="8" type="ORF">ALQ73_05351</name>
</gene>
<evidence type="ECO:0000313" key="8">
    <source>
        <dbReference type="EMBL" id="RMM70141.1"/>
    </source>
</evidence>
<comment type="similarity">
    <text evidence="2 7">Belongs to the group II decarboxylase family.</text>
</comment>
<accession>A0A3M3G7E4</accession>
<evidence type="ECO:0000256" key="5">
    <source>
        <dbReference type="ARBA" id="ARBA00023239"/>
    </source>
</evidence>
<dbReference type="InterPro" id="IPR015421">
    <property type="entry name" value="PyrdxlP-dep_Trfase_major"/>
</dbReference>
<dbReference type="InterPro" id="IPR015422">
    <property type="entry name" value="PyrdxlP-dep_Trfase_small"/>
</dbReference>
<keyword evidence="4 6" id="KW-0663">Pyridoxal phosphate</keyword>
<dbReference type="GO" id="GO:0016831">
    <property type="term" value="F:carboxy-lyase activity"/>
    <property type="evidence" value="ECO:0007669"/>
    <property type="project" value="UniProtKB-KW"/>
</dbReference>
<dbReference type="GO" id="GO:0030170">
    <property type="term" value="F:pyridoxal phosphate binding"/>
    <property type="evidence" value="ECO:0007669"/>
    <property type="project" value="InterPro"/>
</dbReference>
<organism evidence="8 9">
    <name type="scientific">Pseudomonas savastanoi pv. glycinea</name>
    <name type="common">Pseudomonas syringae pv. glycinea</name>
    <dbReference type="NCBI Taxonomy" id="318"/>
    <lineage>
        <taxon>Bacteria</taxon>
        <taxon>Pseudomonadati</taxon>
        <taxon>Pseudomonadota</taxon>
        <taxon>Gammaproteobacteria</taxon>
        <taxon>Pseudomonadales</taxon>
        <taxon>Pseudomonadaceae</taxon>
        <taxon>Pseudomonas</taxon>
    </lineage>
</organism>
<dbReference type="Gene3D" id="1.20.1650.10">
    <property type="entry name" value="PLP-dependent transferases"/>
    <property type="match status" value="1"/>
</dbReference>